<dbReference type="Proteomes" id="UP000324282">
    <property type="component" value="Unassembled WGS sequence"/>
</dbReference>
<feature type="non-terminal residue" evidence="4">
    <location>
        <position position="1"/>
    </location>
</feature>
<dbReference type="PANTHER" id="PTHR34596:SF2">
    <property type="entry name" value="CHITOPORIN"/>
    <property type="match status" value="1"/>
</dbReference>
<dbReference type="OrthoDB" id="6996724at2"/>
<keyword evidence="3" id="KW-0732">Signal</keyword>
<evidence type="ECO:0000313" key="5">
    <source>
        <dbReference type="Proteomes" id="UP000324282"/>
    </source>
</evidence>
<dbReference type="GO" id="GO:0016020">
    <property type="term" value="C:membrane"/>
    <property type="evidence" value="ECO:0007669"/>
    <property type="project" value="InterPro"/>
</dbReference>
<protein>
    <submittedName>
        <fullName evidence="4">Outer membrane OprD family porin</fullName>
    </submittedName>
</protein>
<organism evidence="4 5">
    <name type="scientific">Stutzerimonas stutzeri</name>
    <name type="common">Pseudomonas stutzeri</name>
    <dbReference type="NCBI Taxonomy" id="316"/>
    <lineage>
        <taxon>Bacteria</taxon>
        <taxon>Pseudomonadati</taxon>
        <taxon>Pseudomonadota</taxon>
        <taxon>Gammaproteobacteria</taxon>
        <taxon>Pseudomonadales</taxon>
        <taxon>Pseudomonadaceae</taxon>
        <taxon>Stutzerimonas</taxon>
    </lineage>
</organism>
<keyword evidence="2" id="KW-0813">Transport</keyword>
<reference evidence="4 5" key="1">
    <citation type="submission" date="2019-07" db="EMBL/GenBank/DDBJ databases">
        <title>Deep subsurface shale carbon reservoir microbial communities from Ohio and West Virginia, USA.</title>
        <authorList>
            <person name="Wrighton K."/>
        </authorList>
    </citation>
    <scope>NUCLEOTIDE SEQUENCE [LARGE SCALE GENOMIC DNA]</scope>
    <source>
        <strain evidence="4 5">NP_8Ht</strain>
    </source>
</reference>
<gene>
    <name evidence="4" type="ORF">A9A72_1241</name>
</gene>
<dbReference type="GO" id="GO:0015288">
    <property type="term" value="F:porin activity"/>
    <property type="evidence" value="ECO:0007669"/>
    <property type="project" value="TreeGrafter"/>
</dbReference>
<comment type="similarity">
    <text evidence="1">Belongs to the outer membrane porin (Opr) (TC 1.B.25) family.</text>
</comment>
<evidence type="ECO:0000256" key="2">
    <source>
        <dbReference type="ARBA" id="ARBA00022448"/>
    </source>
</evidence>
<dbReference type="InterPro" id="IPR023614">
    <property type="entry name" value="Porin_dom_sf"/>
</dbReference>
<evidence type="ECO:0000256" key="3">
    <source>
        <dbReference type="ARBA" id="ARBA00022729"/>
    </source>
</evidence>
<evidence type="ECO:0000256" key="1">
    <source>
        <dbReference type="ARBA" id="ARBA00009075"/>
    </source>
</evidence>
<dbReference type="InterPro" id="IPR005318">
    <property type="entry name" value="OM_porin_bac"/>
</dbReference>
<dbReference type="Pfam" id="PF03573">
    <property type="entry name" value="OprD"/>
    <property type="match status" value="1"/>
</dbReference>
<proteinExistence type="inferred from homology"/>
<sequence length="42" mass="4712">YVVQSGPLKNLGMKVRNATVRSNFGSDINETRVILSYTLALW</sequence>
<dbReference type="EMBL" id="VNHQ01000014">
    <property type="protein sequence ID" value="TYP61269.1"/>
    <property type="molecule type" value="Genomic_DNA"/>
</dbReference>
<dbReference type="AlphaFoldDB" id="A0A5S5B360"/>
<dbReference type="PANTHER" id="PTHR34596">
    <property type="entry name" value="CHITOPORIN"/>
    <property type="match status" value="1"/>
</dbReference>
<dbReference type="Gene3D" id="2.40.160.10">
    <property type="entry name" value="Porin"/>
    <property type="match status" value="1"/>
</dbReference>
<name>A0A5S5B360_STUST</name>
<evidence type="ECO:0000313" key="4">
    <source>
        <dbReference type="EMBL" id="TYP61269.1"/>
    </source>
</evidence>
<dbReference type="RefSeq" id="WP_148924397.1">
    <property type="nucleotide sequence ID" value="NZ_VNHQ01000011.1"/>
</dbReference>
<accession>A0A5S5B360</accession>
<comment type="caution">
    <text evidence="4">The sequence shown here is derived from an EMBL/GenBank/DDBJ whole genome shotgun (WGS) entry which is preliminary data.</text>
</comment>